<dbReference type="EMBL" id="LT615367">
    <property type="protein sequence ID" value="SLM65113.1"/>
    <property type="molecule type" value="Genomic_DNA"/>
</dbReference>
<reference evidence="2 3" key="1">
    <citation type="submission" date="2016-09" db="EMBL/GenBank/DDBJ databases">
        <authorList>
            <person name="Reverchon S."/>
            <person name="Nasser W."/>
            <person name="Leonard S."/>
            <person name="Brochier C."/>
            <person name="Duprey A."/>
        </authorList>
    </citation>
    <scope>NUCLEOTIDE SEQUENCE [LARGE SCALE GENOMIC DNA]</scope>
    <source>
        <strain evidence="2 3">174/2</strain>
    </source>
</reference>
<organism evidence="2 3">
    <name type="scientific">Dickeya aquatica</name>
    <dbReference type="NCBI Taxonomy" id="1401087"/>
    <lineage>
        <taxon>Bacteria</taxon>
        <taxon>Pseudomonadati</taxon>
        <taxon>Pseudomonadota</taxon>
        <taxon>Gammaproteobacteria</taxon>
        <taxon>Enterobacterales</taxon>
        <taxon>Pectobacteriaceae</taxon>
        <taxon>Dickeya</taxon>
    </lineage>
</organism>
<evidence type="ECO:0000313" key="3">
    <source>
        <dbReference type="Proteomes" id="UP000294820"/>
    </source>
</evidence>
<keyword evidence="1" id="KW-0472">Membrane</keyword>
<dbReference type="RefSeq" id="WP_035338969.1">
    <property type="nucleotide sequence ID" value="NZ_LT615367.1"/>
</dbReference>
<keyword evidence="1" id="KW-0812">Transmembrane</keyword>
<name>A0A375AGD4_9GAMM</name>
<evidence type="ECO:0000313" key="2">
    <source>
        <dbReference type="EMBL" id="SLM65113.1"/>
    </source>
</evidence>
<gene>
    <name evidence="2" type="ORF">DAQ1742_04368</name>
</gene>
<keyword evidence="1" id="KW-1133">Transmembrane helix</keyword>
<evidence type="ECO:0000256" key="1">
    <source>
        <dbReference type="SAM" id="Phobius"/>
    </source>
</evidence>
<dbReference type="Proteomes" id="UP000294820">
    <property type="component" value="Chromosome 1"/>
</dbReference>
<feature type="transmembrane region" description="Helical" evidence="1">
    <location>
        <begin position="53"/>
        <end position="70"/>
    </location>
</feature>
<dbReference type="AlphaFoldDB" id="A0A375AGD4"/>
<feature type="transmembrane region" description="Helical" evidence="1">
    <location>
        <begin position="29"/>
        <end position="47"/>
    </location>
</feature>
<proteinExistence type="predicted"/>
<sequence length="84" mass="9275">MSIAIFSPRLYLLIGFLAGHTPLDIKGRASALLTKIVIPLVIIFHIATHRAGVFVIMLGMIVMMGVMLLVSRLQTRDPVQNLCF</sequence>
<keyword evidence="3" id="KW-1185">Reference proteome</keyword>
<protein>
    <submittedName>
        <fullName evidence="2">Membrane protein, putative</fullName>
    </submittedName>
</protein>
<dbReference type="KEGG" id="daq:DAQ1742_04368"/>
<accession>A0A375AGD4</accession>